<comment type="function">
    <text evidence="2">Excises uracil residues from the DNA which can arise as a result of misincorporation of dUMP residues by DNA polymerase or due to deamination of cytosine.</text>
</comment>
<accession>A0A0W0UNY8</accession>
<dbReference type="Proteomes" id="UP000054715">
    <property type="component" value="Unassembled WGS sequence"/>
</dbReference>
<evidence type="ECO:0000256" key="1">
    <source>
        <dbReference type="ARBA" id="ARBA00001400"/>
    </source>
</evidence>
<proteinExistence type="predicted"/>
<evidence type="ECO:0000256" key="2">
    <source>
        <dbReference type="ARBA" id="ARBA00002631"/>
    </source>
</evidence>
<evidence type="ECO:0000313" key="9">
    <source>
        <dbReference type="EMBL" id="KTD09447.1"/>
    </source>
</evidence>
<feature type="domain" description="Uracil-DNA glycosylase-like" evidence="8">
    <location>
        <begin position="58"/>
        <end position="222"/>
    </location>
</feature>
<dbReference type="OrthoDB" id="5650401at2"/>
<protein>
    <recommendedName>
        <fullName evidence="4">Uracil-DNA glycosylase</fullName>
        <ecNumber evidence="3">3.2.2.27</ecNumber>
    </recommendedName>
</protein>
<keyword evidence="5" id="KW-0227">DNA damage</keyword>
<dbReference type="PANTHER" id="PTHR11264:SF8">
    <property type="entry name" value="URACIL-DNA GLYCOSYLASE-LIKE DOMAIN-CONTAINING PROTEIN"/>
    <property type="match status" value="1"/>
</dbReference>
<dbReference type="AlphaFoldDB" id="A0A0W0UNY8"/>
<dbReference type="Pfam" id="PF03167">
    <property type="entry name" value="UDG"/>
    <property type="match status" value="1"/>
</dbReference>
<name>A0A0W0UNY8_9GAMM</name>
<dbReference type="Gene3D" id="3.40.470.10">
    <property type="entry name" value="Uracil-DNA glycosylase-like domain"/>
    <property type="match status" value="1"/>
</dbReference>
<dbReference type="PATRIC" id="fig|455.5.peg.848"/>
<dbReference type="InterPro" id="IPR005122">
    <property type="entry name" value="Uracil-DNA_glycosylase-like"/>
</dbReference>
<dbReference type="GO" id="GO:0097510">
    <property type="term" value="P:base-excision repair, AP site formation via deaminated base removal"/>
    <property type="evidence" value="ECO:0007669"/>
    <property type="project" value="TreeGrafter"/>
</dbReference>
<evidence type="ECO:0000313" key="10">
    <source>
        <dbReference type="Proteomes" id="UP000054715"/>
    </source>
</evidence>
<comment type="caution">
    <text evidence="9">The sequence shown here is derived from an EMBL/GenBank/DDBJ whole genome shotgun (WGS) entry which is preliminary data.</text>
</comment>
<reference evidence="9 10" key="1">
    <citation type="submission" date="2015-11" db="EMBL/GenBank/DDBJ databases">
        <title>Genomic analysis of 38 Legionella species identifies large and diverse effector repertoires.</title>
        <authorList>
            <person name="Burstein D."/>
            <person name="Amaro F."/>
            <person name="Zusman T."/>
            <person name="Lifshitz Z."/>
            <person name="Cohen O."/>
            <person name="Gilbert J.A."/>
            <person name="Pupko T."/>
            <person name="Shuman H.A."/>
            <person name="Segal G."/>
        </authorList>
    </citation>
    <scope>NUCLEOTIDE SEQUENCE [LARGE SCALE GENOMIC DNA]</scope>
    <source>
        <strain evidence="9 10">JA-26-G1-E2</strain>
    </source>
</reference>
<keyword evidence="6" id="KW-0378">Hydrolase</keyword>
<dbReference type="InterPro" id="IPR036895">
    <property type="entry name" value="Uracil-DNA_glycosylase-like_sf"/>
</dbReference>
<evidence type="ECO:0000259" key="8">
    <source>
        <dbReference type="Pfam" id="PF03167"/>
    </source>
</evidence>
<evidence type="ECO:0000256" key="7">
    <source>
        <dbReference type="ARBA" id="ARBA00023204"/>
    </source>
</evidence>
<evidence type="ECO:0000256" key="6">
    <source>
        <dbReference type="ARBA" id="ARBA00022801"/>
    </source>
</evidence>
<dbReference type="SUPFAM" id="SSF52141">
    <property type="entry name" value="Uracil-DNA glycosylase-like"/>
    <property type="match status" value="1"/>
</dbReference>
<dbReference type="RefSeq" id="WP_065235518.1">
    <property type="nucleotide sequence ID" value="NZ_CAAAJF010000006.1"/>
</dbReference>
<dbReference type="PANTHER" id="PTHR11264">
    <property type="entry name" value="URACIL-DNA GLYCOSYLASE"/>
    <property type="match status" value="1"/>
</dbReference>
<dbReference type="EC" id="3.2.2.27" evidence="3"/>
<evidence type="ECO:0000256" key="4">
    <source>
        <dbReference type="ARBA" id="ARBA00018429"/>
    </source>
</evidence>
<evidence type="ECO:0000256" key="3">
    <source>
        <dbReference type="ARBA" id="ARBA00012030"/>
    </source>
</evidence>
<evidence type="ECO:0000256" key="5">
    <source>
        <dbReference type="ARBA" id="ARBA00022763"/>
    </source>
</evidence>
<dbReference type="EMBL" id="LNYG01000012">
    <property type="protein sequence ID" value="KTD09447.1"/>
    <property type="molecule type" value="Genomic_DNA"/>
</dbReference>
<sequence length="246" mass="28175">MNKLIDPLIMNTHPQWHPILAKALQEVDKNYLIELKEDKNWLPGINNMFAAFSIPLDKTTYLLLGESPYPRPQSANGYAFWDAAVQNLWSPKGLSKEVNRATSLRNWMKMLLVARGDLKEDLSQVAIAQLDKSHFCQTAEDFFKGLIKKGFLLLNASLVFSKDGVRMHARQWKPFMNSLLDQLAIYNPSVKLLLFGNIAKEIPQTKFSSCLIAEHPYNLSFINNPQVLEFFKPLDLLTNYENKTNC</sequence>
<dbReference type="GO" id="GO:0004844">
    <property type="term" value="F:uracil DNA N-glycosylase activity"/>
    <property type="evidence" value="ECO:0007669"/>
    <property type="project" value="UniProtKB-EC"/>
</dbReference>
<dbReference type="InterPro" id="IPR002043">
    <property type="entry name" value="UDG_fam1"/>
</dbReference>
<organism evidence="9 10">
    <name type="scientific">Legionella jamestowniensis</name>
    <dbReference type="NCBI Taxonomy" id="455"/>
    <lineage>
        <taxon>Bacteria</taxon>
        <taxon>Pseudomonadati</taxon>
        <taxon>Pseudomonadota</taxon>
        <taxon>Gammaproteobacteria</taxon>
        <taxon>Legionellales</taxon>
        <taxon>Legionellaceae</taxon>
        <taxon>Legionella</taxon>
    </lineage>
</organism>
<dbReference type="STRING" id="455.Ljam_0797"/>
<keyword evidence="7" id="KW-0234">DNA repair</keyword>
<comment type="catalytic activity">
    <reaction evidence="1">
        <text>Hydrolyzes single-stranded DNA or mismatched double-stranded DNA and polynucleotides, releasing free uracil.</text>
        <dbReference type="EC" id="3.2.2.27"/>
    </reaction>
</comment>
<gene>
    <name evidence="9" type="primary">ung</name>
    <name evidence="9" type="ORF">Ljam_0797</name>
</gene>